<name>A0ABV7Y593_9ACTN</name>
<evidence type="ECO:0000256" key="7">
    <source>
        <dbReference type="ARBA" id="ARBA00022989"/>
    </source>
</evidence>
<evidence type="ECO:0000313" key="13">
    <source>
        <dbReference type="Proteomes" id="UP001595699"/>
    </source>
</evidence>
<dbReference type="Pfam" id="PF01435">
    <property type="entry name" value="Peptidase_M48"/>
    <property type="match status" value="1"/>
</dbReference>
<dbReference type="EMBL" id="JBHRZH010000004">
    <property type="protein sequence ID" value="MFC3759982.1"/>
    <property type="molecule type" value="Genomic_DNA"/>
</dbReference>
<proteinExistence type="inferred from homology"/>
<dbReference type="GO" id="GO:0016787">
    <property type="term" value="F:hydrolase activity"/>
    <property type="evidence" value="ECO:0007669"/>
    <property type="project" value="UniProtKB-KW"/>
</dbReference>
<reference evidence="13" key="1">
    <citation type="journal article" date="2019" name="Int. J. Syst. Evol. Microbiol.">
        <title>The Global Catalogue of Microorganisms (GCM) 10K type strain sequencing project: providing services to taxonomists for standard genome sequencing and annotation.</title>
        <authorList>
            <consortium name="The Broad Institute Genomics Platform"/>
            <consortium name="The Broad Institute Genome Sequencing Center for Infectious Disease"/>
            <person name="Wu L."/>
            <person name="Ma J."/>
        </authorList>
    </citation>
    <scope>NUCLEOTIDE SEQUENCE [LARGE SCALE GENOMIC DNA]</scope>
    <source>
        <strain evidence="13">CGMCC 4.7241</strain>
    </source>
</reference>
<dbReference type="CDD" id="cd07325">
    <property type="entry name" value="M48_Ste24p_like"/>
    <property type="match status" value="1"/>
</dbReference>
<dbReference type="Proteomes" id="UP001595699">
    <property type="component" value="Unassembled WGS sequence"/>
</dbReference>
<evidence type="ECO:0000256" key="8">
    <source>
        <dbReference type="ARBA" id="ARBA00023049"/>
    </source>
</evidence>
<keyword evidence="8 10" id="KW-0482">Metalloprotease</keyword>
<feature type="domain" description="Peptidase M48" evidence="11">
    <location>
        <begin position="71"/>
        <end position="266"/>
    </location>
</feature>
<evidence type="ECO:0000256" key="10">
    <source>
        <dbReference type="RuleBase" id="RU003983"/>
    </source>
</evidence>
<dbReference type="InterPro" id="IPR050083">
    <property type="entry name" value="HtpX_protease"/>
</dbReference>
<dbReference type="Gene3D" id="3.30.2010.10">
    <property type="entry name" value="Metalloproteases ('zincins'), catalytic domain"/>
    <property type="match status" value="1"/>
</dbReference>
<dbReference type="InterPro" id="IPR001915">
    <property type="entry name" value="Peptidase_M48"/>
</dbReference>
<keyword evidence="2 10" id="KW-0645">Protease</keyword>
<evidence type="ECO:0000256" key="1">
    <source>
        <dbReference type="ARBA" id="ARBA00022475"/>
    </source>
</evidence>
<keyword evidence="9" id="KW-0472">Membrane</keyword>
<keyword evidence="1" id="KW-1003">Cell membrane</keyword>
<evidence type="ECO:0000256" key="5">
    <source>
        <dbReference type="ARBA" id="ARBA00022801"/>
    </source>
</evidence>
<dbReference type="EC" id="3.4.24.-" evidence="12"/>
<evidence type="ECO:0000256" key="4">
    <source>
        <dbReference type="ARBA" id="ARBA00022723"/>
    </source>
</evidence>
<organism evidence="12 13">
    <name type="scientific">Tenggerimyces flavus</name>
    <dbReference type="NCBI Taxonomy" id="1708749"/>
    <lineage>
        <taxon>Bacteria</taxon>
        <taxon>Bacillati</taxon>
        <taxon>Actinomycetota</taxon>
        <taxon>Actinomycetes</taxon>
        <taxon>Propionibacteriales</taxon>
        <taxon>Nocardioidaceae</taxon>
        <taxon>Tenggerimyces</taxon>
    </lineage>
</organism>
<keyword evidence="6 10" id="KW-0862">Zinc</keyword>
<keyword evidence="13" id="KW-1185">Reference proteome</keyword>
<dbReference type="PANTHER" id="PTHR43221:SF3">
    <property type="entry name" value="SLL1280 PROTEIN"/>
    <property type="match status" value="1"/>
</dbReference>
<gene>
    <name evidence="12" type="ORF">ACFOUW_03975</name>
</gene>
<dbReference type="RefSeq" id="WP_205120190.1">
    <property type="nucleotide sequence ID" value="NZ_JAFBCM010000001.1"/>
</dbReference>
<evidence type="ECO:0000256" key="6">
    <source>
        <dbReference type="ARBA" id="ARBA00022833"/>
    </source>
</evidence>
<comment type="similarity">
    <text evidence="10">Belongs to the peptidase M48 family.</text>
</comment>
<evidence type="ECO:0000256" key="3">
    <source>
        <dbReference type="ARBA" id="ARBA00022692"/>
    </source>
</evidence>
<accession>A0ABV7Y593</accession>
<evidence type="ECO:0000256" key="2">
    <source>
        <dbReference type="ARBA" id="ARBA00022670"/>
    </source>
</evidence>
<comment type="caution">
    <text evidence="12">The sequence shown here is derived from an EMBL/GenBank/DDBJ whole genome shotgun (WGS) entry which is preliminary data.</text>
</comment>
<dbReference type="PANTHER" id="PTHR43221">
    <property type="entry name" value="PROTEASE HTPX"/>
    <property type="match status" value="1"/>
</dbReference>
<comment type="cofactor">
    <cofactor evidence="10">
        <name>Zn(2+)</name>
        <dbReference type="ChEBI" id="CHEBI:29105"/>
    </cofactor>
    <text evidence="10">Binds 1 zinc ion per subunit.</text>
</comment>
<protein>
    <submittedName>
        <fullName evidence="12">M48 family metallopeptidase</fullName>
        <ecNumber evidence="12">3.4.24.-</ecNumber>
    </submittedName>
</protein>
<evidence type="ECO:0000256" key="9">
    <source>
        <dbReference type="ARBA" id="ARBA00023136"/>
    </source>
</evidence>
<evidence type="ECO:0000313" key="12">
    <source>
        <dbReference type="EMBL" id="MFC3759982.1"/>
    </source>
</evidence>
<keyword evidence="7" id="KW-1133">Transmembrane helix</keyword>
<keyword evidence="3" id="KW-0812">Transmembrane</keyword>
<sequence length="349" mass="38482">MTEEADRPTRARVTLTSISSRAWEHPADRGALTALRQLKGFDTILRKISGMVNERAERLVYLASAVRADDRQFPRVHRLFAEAAATLDIRELPELYVMTGPYPNALCIGIDKPIIVLHSSLVDLLDDEELRFVLGHELGHARSGHALYQSLLMWLIRLSGVIQWVPLGVLGIRAIIAALYEWSRKAELSGDRAGLLAAQDPAAALRTHMKLASGGHLEDVDATAFLAQAAEYDGSGDLRDSVLKLLLLEARTHPFLAVRAAELRHWVDNGDYNQILAGNYPRREDDGDAKISEEAKKAADAYKEQFQRSQDPLMKILNDLGGTIDGVRDKVTGWFSGNRGGGGGDSRDN</sequence>
<keyword evidence="4" id="KW-0479">Metal-binding</keyword>
<evidence type="ECO:0000259" key="11">
    <source>
        <dbReference type="Pfam" id="PF01435"/>
    </source>
</evidence>
<keyword evidence="5 10" id="KW-0378">Hydrolase</keyword>